<gene>
    <name evidence="2" type="ORF">OCK74_11150</name>
</gene>
<accession>A0A9X2XP17</accession>
<dbReference type="InterPro" id="IPR009839">
    <property type="entry name" value="SseB_N"/>
</dbReference>
<feature type="domain" description="SseB protein N-terminal" evidence="1">
    <location>
        <begin position="39"/>
        <end position="149"/>
    </location>
</feature>
<dbReference type="Proteomes" id="UP001155483">
    <property type="component" value="Unassembled WGS sequence"/>
</dbReference>
<dbReference type="AlphaFoldDB" id="A0A9X2XP17"/>
<sequence length="266" mass="30554">MNFLKKLFGAYEQDQPVELETKPDNSRLNYLLDMNGRQRSDENYKAILQEISRGNSYLLLPSVNETHGTSKWKTLKKGSTLTLTSVFNLDGLQVLGAFSDEKSLYKWAKKETAYTAMKSQDLLAFCQQHDIDRIVINSDQKNMFVLERNRSNIETRTIKQDTTLLFGKPAKPLNGHILKNLINNFQKVDTILEAYQYAQSLNDETSIVIGIRMSTVTENSRAALHNALNKALANEQLEIALDIMIIQTEERLQTIRNIQDSLFYRR</sequence>
<reference evidence="2" key="2">
    <citation type="submission" date="2023-04" db="EMBL/GenBank/DDBJ databases">
        <title>Paracnuella aquatica gen. nov., sp. nov., a member of the family Chitinophagaceae isolated from a hot spring.</title>
        <authorList>
            <person name="Wang C."/>
        </authorList>
    </citation>
    <scope>NUCLEOTIDE SEQUENCE</scope>
    <source>
        <strain evidence="2">LB-8</strain>
    </source>
</reference>
<keyword evidence="3" id="KW-1185">Reference proteome</keyword>
<dbReference type="EMBL" id="JAOTIF010000007">
    <property type="protein sequence ID" value="MCU7549674.1"/>
    <property type="molecule type" value="Genomic_DNA"/>
</dbReference>
<evidence type="ECO:0000259" key="1">
    <source>
        <dbReference type="Pfam" id="PF07179"/>
    </source>
</evidence>
<reference evidence="2" key="1">
    <citation type="submission" date="2022-09" db="EMBL/GenBank/DDBJ databases">
        <authorList>
            <person name="Yuan C."/>
            <person name="Ke Z."/>
        </authorList>
    </citation>
    <scope>NUCLEOTIDE SEQUENCE</scope>
    <source>
        <strain evidence="2">LB-8</strain>
    </source>
</reference>
<dbReference type="RefSeq" id="WP_279297115.1">
    <property type="nucleotide sequence ID" value="NZ_JAOTIF010000007.1"/>
</dbReference>
<evidence type="ECO:0000313" key="2">
    <source>
        <dbReference type="EMBL" id="MCU7549674.1"/>
    </source>
</evidence>
<name>A0A9X2XP17_9BACT</name>
<comment type="caution">
    <text evidence="2">The sequence shown here is derived from an EMBL/GenBank/DDBJ whole genome shotgun (WGS) entry which is preliminary data.</text>
</comment>
<protein>
    <submittedName>
        <fullName evidence="2">SseB family protein</fullName>
    </submittedName>
</protein>
<dbReference type="Pfam" id="PF07179">
    <property type="entry name" value="SseB"/>
    <property type="match status" value="1"/>
</dbReference>
<evidence type="ECO:0000313" key="3">
    <source>
        <dbReference type="Proteomes" id="UP001155483"/>
    </source>
</evidence>
<organism evidence="2 3">
    <name type="scientific">Paraflavisolibacter caeni</name>
    <dbReference type="NCBI Taxonomy" id="2982496"/>
    <lineage>
        <taxon>Bacteria</taxon>
        <taxon>Pseudomonadati</taxon>
        <taxon>Bacteroidota</taxon>
        <taxon>Chitinophagia</taxon>
        <taxon>Chitinophagales</taxon>
        <taxon>Chitinophagaceae</taxon>
        <taxon>Paraflavisolibacter</taxon>
    </lineage>
</organism>
<proteinExistence type="predicted"/>